<dbReference type="GO" id="GO:0004386">
    <property type="term" value="F:helicase activity"/>
    <property type="evidence" value="ECO:0007669"/>
    <property type="project" value="UniProtKB-KW"/>
</dbReference>
<proteinExistence type="predicted"/>
<evidence type="ECO:0000259" key="3">
    <source>
        <dbReference type="Pfam" id="PF04326"/>
    </source>
</evidence>
<dbReference type="GO" id="GO:0006355">
    <property type="term" value="P:regulation of DNA-templated transcription"/>
    <property type="evidence" value="ECO:0007669"/>
    <property type="project" value="InterPro"/>
</dbReference>
<keyword evidence="4" id="KW-0547">Nucleotide-binding</keyword>
<dbReference type="InterPro" id="IPR038475">
    <property type="entry name" value="RecG_C_sf"/>
</dbReference>
<dbReference type="Gene3D" id="1.10.10.10">
    <property type="entry name" value="Winged helix-like DNA-binding domain superfamily/Winged helix DNA-binding domain"/>
    <property type="match status" value="1"/>
</dbReference>
<keyword evidence="4" id="KW-0067">ATP-binding</keyword>
<dbReference type="PANTHER" id="PTHR30595:SF6">
    <property type="entry name" value="SCHLAFEN ALBA-2 DOMAIN-CONTAINING PROTEIN"/>
    <property type="match status" value="1"/>
</dbReference>
<dbReference type="InterPro" id="IPR036388">
    <property type="entry name" value="WH-like_DNA-bd_sf"/>
</dbReference>
<evidence type="ECO:0000256" key="1">
    <source>
        <dbReference type="ARBA" id="ARBA00023015"/>
    </source>
</evidence>
<dbReference type="RefSeq" id="WP_109573338.1">
    <property type="nucleotide sequence ID" value="NZ_UHJL01000003.1"/>
</dbReference>
<dbReference type="AlphaFoldDB" id="A0A380S724"/>
<dbReference type="PANTHER" id="PTHR30595">
    <property type="entry name" value="GLPR-RELATED TRANSCRIPTIONAL REPRESSOR"/>
    <property type="match status" value="1"/>
</dbReference>
<evidence type="ECO:0000256" key="2">
    <source>
        <dbReference type="ARBA" id="ARBA00023163"/>
    </source>
</evidence>
<evidence type="ECO:0000313" key="4">
    <source>
        <dbReference type="EMBL" id="SUQ25009.1"/>
    </source>
</evidence>
<reference evidence="4 5" key="1">
    <citation type="submission" date="2017-08" db="EMBL/GenBank/DDBJ databases">
        <authorList>
            <person name="de Groot N.N."/>
        </authorList>
    </citation>
    <scope>NUCLEOTIDE SEQUENCE [LARGE SCALE GENOMIC DNA]</scope>
    <source>
        <strain evidence="4 5">HM2</strain>
    </source>
</reference>
<organism evidence="4 5">
    <name type="scientific">Fibrobacter succinogenes</name>
    <name type="common">Bacteroides succinogenes</name>
    <dbReference type="NCBI Taxonomy" id="833"/>
    <lineage>
        <taxon>Bacteria</taxon>
        <taxon>Pseudomonadati</taxon>
        <taxon>Fibrobacterota</taxon>
        <taxon>Fibrobacteria</taxon>
        <taxon>Fibrobacterales</taxon>
        <taxon>Fibrobacteraceae</taxon>
        <taxon>Fibrobacter</taxon>
    </lineage>
</organism>
<keyword evidence="4" id="KW-0347">Helicase</keyword>
<dbReference type="InterPro" id="IPR036390">
    <property type="entry name" value="WH_DNA-bd_sf"/>
</dbReference>
<keyword evidence="2" id="KW-0804">Transcription</keyword>
<dbReference type="InterPro" id="IPR006793">
    <property type="entry name" value="FaeA"/>
</dbReference>
<gene>
    <name evidence="4" type="ORF">SAMN05661053_2423</name>
</gene>
<sequence length="470" mass="53321">MQLTYDKQIALGENSKVEFKSTFNQEVVESVCAFANKHGGTIFIGLKSAEKILGLQLGPESLQHWLNEIKSKTEPVQIPDIESFEYKGKTLVAVTVHESAIKPVAVQGRCFKRHENSNHIMSPTEISDSMLQTQNSSWDYVLDESSSMDDISLEKVKQSIERINSRGYHIPLDAEEFLLKNRLLRNGKLAFAAEMLFAKDWHMNTAVQMGFFQSPTIIKDRDEAHSDLVSQVDQVFNFVKKHINCAVVISGKLENDLVWDYPLDALRELILNMIVRRDYRSPSESCVKVFADHIEFFNPGKLPDDISINDLLSNHYLSTLRNKAIANHFHQLGEIEKYGSGITRVIKLFHEAGLEAPKFEVTGTGVKVTVWTREVADKPTTNEKVVIKTDDNPTINEKAVNKADDKPTITDVEKQIIDYIKNNGESATKEIAKHIELSITQTKEYLYRLVRANLLQALGANRNKTYRLNK</sequence>
<dbReference type="SUPFAM" id="SSF46785">
    <property type="entry name" value="Winged helix' DNA-binding domain"/>
    <property type="match status" value="1"/>
</dbReference>
<dbReference type="Pfam" id="PF13749">
    <property type="entry name" value="HATPase_c_4"/>
    <property type="match status" value="1"/>
</dbReference>
<dbReference type="InterPro" id="IPR007421">
    <property type="entry name" value="Schlafen_AlbA_2_dom"/>
</dbReference>
<dbReference type="InterPro" id="IPR038461">
    <property type="entry name" value="Schlafen_AlbA_2_dom_sf"/>
</dbReference>
<evidence type="ECO:0000313" key="5">
    <source>
        <dbReference type="Proteomes" id="UP000255423"/>
    </source>
</evidence>
<name>A0A380S724_FIBSU</name>
<accession>A0A380S724</accession>
<feature type="domain" description="Schlafen AlbA-2" evidence="3">
    <location>
        <begin position="13"/>
        <end position="121"/>
    </location>
</feature>
<dbReference type="Gene3D" id="3.30.565.60">
    <property type="match status" value="1"/>
</dbReference>
<protein>
    <submittedName>
        <fullName evidence="4">ATP-dependent DNA helicase RecG</fullName>
    </submittedName>
</protein>
<keyword evidence="1" id="KW-0805">Transcription regulation</keyword>
<dbReference type="Pfam" id="PF04326">
    <property type="entry name" value="SLFN_AlbA_2"/>
    <property type="match status" value="1"/>
</dbReference>
<dbReference type="EMBL" id="UHJL01000003">
    <property type="protein sequence ID" value="SUQ25009.1"/>
    <property type="molecule type" value="Genomic_DNA"/>
</dbReference>
<dbReference type="Gene3D" id="3.30.950.30">
    <property type="entry name" value="Schlafen, AAA domain"/>
    <property type="match status" value="1"/>
</dbReference>
<dbReference type="Proteomes" id="UP000255423">
    <property type="component" value="Unassembled WGS sequence"/>
</dbReference>
<dbReference type="Pfam" id="PF04703">
    <property type="entry name" value="FaeA"/>
    <property type="match status" value="1"/>
</dbReference>
<keyword evidence="4" id="KW-0378">Hydrolase</keyword>